<evidence type="ECO:0000313" key="11">
    <source>
        <dbReference type="Proteomes" id="UP000464593"/>
    </source>
</evidence>
<gene>
    <name evidence="10" type="ORF">TCK1_3448</name>
</gene>
<dbReference type="SUPFAM" id="SSF111369">
    <property type="entry name" value="HlyD-like secretion proteins"/>
    <property type="match status" value="1"/>
</dbReference>
<dbReference type="NCBIfam" id="TIGR01730">
    <property type="entry name" value="RND_mfp"/>
    <property type="match status" value="1"/>
</dbReference>
<dbReference type="PANTHER" id="PTHR30158">
    <property type="entry name" value="ACRA/E-RELATED COMPONENT OF DRUG EFFLUX TRANSPORTER"/>
    <property type="match status" value="1"/>
</dbReference>
<reference evidence="10 11" key="1">
    <citation type="submission" date="2019-05" db="EMBL/GenBank/DDBJ databases">
        <title>Complete genome sequence of Pseudomonas Pseudomonas resinovorans.</title>
        <authorList>
            <person name="Chen H.-P."/>
        </authorList>
    </citation>
    <scope>NUCLEOTIDE SEQUENCE [LARGE SCALE GENOMIC DNA]</scope>
    <source>
        <strain evidence="10 11">TCU-CK1</strain>
    </source>
</reference>
<evidence type="ECO:0000259" key="6">
    <source>
        <dbReference type="Pfam" id="PF25876"/>
    </source>
</evidence>
<dbReference type="Pfam" id="PF25967">
    <property type="entry name" value="RND-MFP_C"/>
    <property type="match status" value="1"/>
</dbReference>
<dbReference type="PROSITE" id="PS51257">
    <property type="entry name" value="PROKAR_LIPOPROTEIN"/>
    <property type="match status" value="1"/>
</dbReference>
<evidence type="ECO:0000313" key="10">
    <source>
        <dbReference type="EMBL" id="QHB28794.1"/>
    </source>
</evidence>
<sequence length="381" mass="41106">MRLKRSRTIAQVFVPMAIVAALSGCNQEEAVVAAPAPKVGVFTVHAQPLALTSDLPGRTVAYRVAEVRPQVSGILQKRLFAEGAQVREGQQLYQIDPRTYAAQLARSEATLATTGNLAKRYERLLQANAVSRQEHDDAVAAWQQAQADYQMARINVQYTKVMSPISGRIGRSDVTEGALVTNGQAQQLTTITQLDPIYVDVTQPITKMLGLQKAVESGRLQGSGEEQAKVSLVLDDGSTYPIPGVLKFSEVRVDPTTGSVTLRAEFPNPQHRLLPGMFVRAQLTEGVQQRAMLVPQQAVVRDARGNPSVWVVKADNSVERRAVETLRTVGNAWLVGNGINDGDKVITEGVQAVRNGIAVEPQAASNVSLVANFDQPAVAAD</sequence>
<evidence type="ECO:0000256" key="5">
    <source>
        <dbReference type="SAM" id="SignalP"/>
    </source>
</evidence>
<evidence type="ECO:0000259" key="7">
    <source>
        <dbReference type="Pfam" id="PF25917"/>
    </source>
</evidence>
<dbReference type="Gene3D" id="1.10.287.470">
    <property type="entry name" value="Helix hairpin bin"/>
    <property type="match status" value="1"/>
</dbReference>
<dbReference type="InterPro" id="IPR058627">
    <property type="entry name" value="MdtA-like_C"/>
</dbReference>
<dbReference type="Gene3D" id="2.40.420.20">
    <property type="match status" value="1"/>
</dbReference>
<evidence type="ECO:0000256" key="1">
    <source>
        <dbReference type="ARBA" id="ARBA00004519"/>
    </source>
</evidence>
<feature type="chain" id="PRO_5042046171" evidence="5">
    <location>
        <begin position="21"/>
        <end position="381"/>
    </location>
</feature>
<dbReference type="PANTHER" id="PTHR30158:SF3">
    <property type="entry name" value="MULTIDRUG EFFLUX PUMP SUBUNIT ACRA-RELATED"/>
    <property type="match status" value="1"/>
</dbReference>
<proteinExistence type="inferred from homology"/>
<dbReference type="Gene3D" id="2.40.50.100">
    <property type="match status" value="1"/>
</dbReference>
<evidence type="ECO:0000256" key="3">
    <source>
        <dbReference type="ARBA" id="ARBA00022448"/>
    </source>
</evidence>
<evidence type="ECO:0000259" key="8">
    <source>
        <dbReference type="Pfam" id="PF25944"/>
    </source>
</evidence>
<feature type="signal peptide" evidence="5">
    <location>
        <begin position="1"/>
        <end position="20"/>
    </location>
</feature>
<feature type="domain" description="Multidrug resistance protein MdtA-like barrel-sandwich hybrid" evidence="7">
    <location>
        <begin position="63"/>
        <end position="192"/>
    </location>
</feature>
<dbReference type="Proteomes" id="UP000464593">
    <property type="component" value="Chromosome"/>
</dbReference>
<organism evidence="10 11">
    <name type="scientific">Pseudomonas monteilii</name>
    <dbReference type="NCBI Taxonomy" id="76759"/>
    <lineage>
        <taxon>Bacteria</taxon>
        <taxon>Pseudomonadati</taxon>
        <taxon>Pseudomonadota</taxon>
        <taxon>Gammaproteobacteria</taxon>
        <taxon>Pseudomonadales</taxon>
        <taxon>Pseudomonadaceae</taxon>
        <taxon>Pseudomonas</taxon>
    </lineage>
</organism>
<dbReference type="AlphaFoldDB" id="A0AAE6RDP6"/>
<evidence type="ECO:0000259" key="9">
    <source>
        <dbReference type="Pfam" id="PF25967"/>
    </source>
</evidence>
<dbReference type="Gene3D" id="2.40.30.170">
    <property type="match status" value="1"/>
</dbReference>
<dbReference type="EMBL" id="CP040324">
    <property type="protein sequence ID" value="QHB28794.1"/>
    <property type="molecule type" value="Genomic_DNA"/>
</dbReference>
<dbReference type="InterPro" id="IPR006143">
    <property type="entry name" value="RND_pump_MFP"/>
</dbReference>
<feature type="domain" description="Multidrug resistance protein MdtA-like alpha-helical hairpin" evidence="6">
    <location>
        <begin position="99"/>
        <end position="159"/>
    </location>
</feature>
<dbReference type="Pfam" id="PF25944">
    <property type="entry name" value="Beta-barrel_RND"/>
    <property type="match status" value="1"/>
</dbReference>
<dbReference type="InterPro" id="IPR058626">
    <property type="entry name" value="MdtA-like_b-barrel"/>
</dbReference>
<comment type="similarity">
    <text evidence="2">Belongs to the membrane fusion protein (MFP) (TC 8.A.1) family.</text>
</comment>
<name>A0AAE6RDP6_9PSED</name>
<keyword evidence="5" id="KW-0732">Signal</keyword>
<dbReference type="GO" id="GO:0046677">
    <property type="term" value="P:response to antibiotic"/>
    <property type="evidence" value="ECO:0007669"/>
    <property type="project" value="TreeGrafter"/>
</dbReference>
<dbReference type="Pfam" id="PF25876">
    <property type="entry name" value="HH_MFP_RND"/>
    <property type="match status" value="1"/>
</dbReference>
<dbReference type="InterPro" id="IPR058625">
    <property type="entry name" value="MdtA-like_BSH"/>
</dbReference>
<evidence type="ECO:0000256" key="2">
    <source>
        <dbReference type="ARBA" id="ARBA00009477"/>
    </source>
</evidence>
<dbReference type="Pfam" id="PF25917">
    <property type="entry name" value="BSH_RND"/>
    <property type="match status" value="1"/>
</dbReference>
<keyword evidence="4" id="KW-0175">Coiled coil</keyword>
<dbReference type="InterPro" id="IPR058624">
    <property type="entry name" value="MdtA-like_HH"/>
</dbReference>
<comment type="subcellular location">
    <subcellularLocation>
        <location evidence="1">Cell inner membrane</location>
        <topology evidence="1">Lipid-anchor</topology>
    </subcellularLocation>
</comment>
<evidence type="ECO:0000256" key="4">
    <source>
        <dbReference type="ARBA" id="ARBA00023054"/>
    </source>
</evidence>
<feature type="domain" description="Multidrug resistance protein MdtA-like beta-barrel" evidence="8">
    <location>
        <begin position="196"/>
        <end position="286"/>
    </location>
</feature>
<dbReference type="FunFam" id="2.40.420.20:FF:000001">
    <property type="entry name" value="Efflux RND transporter periplasmic adaptor subunit"/>
    <property type="match status" value="1"/>
</dbReference>
<accession>A0AAE6RDP6</accession>
<keyword evidence="3" id="KW-0813">Transport</keyword>
<dbReference type="GO" id="GO:0005886">
    <property type="term" value="C:plasma membrane"/>
    <property type="evidence" value="ECO:0007669"/>
    <property type="project" value="UniProtKB-SubCell"/>
</dbReference>
<protein>
    <submittedName>
        <fullName evidence="10">Antibiotic transporter</fullName>
    </submittedName>
</protein>
<dbReference type="GO" id="GO:0022857">
    <property type="term" value="F:transmembrane transporter activity"/>
    <property type="evidence" value="ECO:0007669"/>
    <property type="project" value="InterPro"/>
</dbReference>
<feature type="domain" description="Multidrug resistance protein MdtA-like C-terminal permuted SH3" evidence="9">
    <location>
        <begin position="291"/>
        <end position="351"/>
    </location>
</feature>